<keyword evidence="3" id="KW-1185">Reference proteome</keyword>
<dbReference type="AlphaFoldDB" id="A0A5P8K764"/>
<feature type="signal peptide" evidence="1">
    <location>
        <begin position="1"/>
        <end position="43"/>
    </location>
</feature>
<accession>A0A5P8K764</accession>
<proteinExistence type="predicted"/>
<protein>
    <submittedName>
        <fullName evidence="2">Necrosis inducing protein (NPP1)</fullName>
    </submittedName>
</protein>
<evidence type="ECO:0000313" key="3">
    <source>
        <dbReference type="Proteomes" id="UP000327294"/>
    </source>
</evidence>
<name>A0A5P8K764_9ACTN</name>
<dbReference type="Pfam" id="PF05630">
    <property type="entry name" value="NPP1"/>
    <property type="match status" value="1"/>
</dbReference>
<evidence type="ECO:0000256" key="1">
    <source>
        <dbReference type="SAM" id="SignalP"/>
    </source>
</evidence>
<gene>
    <name evidence="2" type="ORF">F9278_24770</name>
</gene>
<sequence length="280" mass="30200">MSKAPKKSTRKSLASRFGRLGRVALVGSTAAALTVALSGSAHAAVLTPLAESTTSFQKTFQPYFDYDSDGCLPVAAIDKNGTLNGGLDDSGSVTGQCRTNHLGKANTYSRVKCNNGWCAIIYTLYFEKDMSCDDCTPTSHRHDWEAAVLWVRQGAATPSYASVSAHGEYTTKAWSSVQKDGVRVKVVYHKGGNLWDTHSFRFADPGEGAEAWSDGGWDFPRLISWNSFPGGDNRWTASLQSRLNGASWGDANFPLKDGRFPTELTRAKPDGIAFDPNGAG</sequence>
<dbReference type="InterPro" id="IPR008701">
    <property type="entry name" value="NPP1"/>
</dbReference>
<dbReference type="RefSeq" id="WP_152170286.1">
    <property type="nucleotide sequence ID" value="NZ_CP045096.1"/>
</dbReference>
<organism evidence="2 3">
    <name type="scientific">Streptomyces phaeolivaceus</name>
    <dbReference type="NCBI Taxonomy" id="2653200"/>
    <lineage>
        <taxon>Bacteria</taxon>
        <taxon>Bacillati</taxon>
        <taxon>Actinomycetota</taxon>
        <taxon>Actinomycetes</taxon>
        <taxon>Kitasatosporales</taxon>
        <taxon>Streptomycetaceae</taxon>
        <taxon>Streptomyces</taxon>
    </lineage>
</organism>
<dbReference type="PIRSF" id="PIRSF029958">
    <property type="entry name" value="Necrosis-inducing_protein"/>
    <property type="match status" value="1"/>
</dbReference>
<dbReference type="Proteomes" id="UP000327294">
    <property type="component" value="Chromosome"/>
</dbReference>
<dbReference type="PANTHER" id="PTHR33657:SF6">
    <property type="entry name" value="SECRETED PROTEIN"/>
    <property type="match status" value="1"/>
</dbReference>
<evidence type="ECO:0000313" key="2">
    <source>
        <dbReference type="EMBL" id="QFQ98846.1"/>
    </source>
</evidence>
<feature type="chain" id="PRO_5024945492" evidence="1">
    <location>
        <begin position="44"/>
        <end position="280"/>
    </location>
</feature>
<dbReference type="KEGG" id="sphv:F9278_24770"/>
<reference evidence="2 3" key="1">
    <citation type="submission" date="2019-10" db="EMBL/GenBank/DDBJ databases">
        <title>Streptomyces sp. strain GY16 isolated from leaves of Broussonetia papyrifera.</title>
        <authorList>
            <person name="Mo P."/>
        </authorList>
    </citation>
    <scope>NUCLEOTIDE SEQUENCE [LARGE SCALE GENOMIC DNA]</scope>
    <source>
        <strain evidence="2 3">GY16</strain>
    </source>
</reference>
<dbReference type="EMBL" id="CP045096">
    <property type="protein sequence ID" value="QFQ98846.1"/>
    <property type="molecule type" value="Genomic_DNA"/>
</dbReference>
<dbReference type="PANTHER" id="PTHR33657">
    <property type="entry name" value="DOMAIN PROTEIN, PUTATIVE (AFU_ORTHOLOGUE AFUA_5G00600)-RELATED"/>
    <property type="match status" value="1"/>
</dbReference>
<keyword evidence="1" id="KW-0732">Signal</keyword>